<reference evidence="1" key="2">
    <citation type="submission" date="2020-02" db="EMBL/GenBank/DDBJ databases">
        <authorList>
            <person name="Gilchrist C.L.M."/>
            <person name="Chooi Y.-H."/>
        </authorList>
    </citation>
    <scope>NUCLEOTIDE SEQUENCE</scope>
    <source>
        <strain evidence="1">MST-FP2251</strain>
    </source>
</reference>
<protein>
    <submittedName>
        <fullName evidence="1">Uncharacterized protein</fullName>
    </submittedName>
</protein>
<organism evidence="1 2">
    <name type="scientific">Aspergillus nanangensis</name>
    <dbReference type="NCBI Taxonomy" id="2582783"/>
    <lineage>
        <taxon>Eukaryota</taxon>
        <taxon>Fungi</taxon>
        <taxon>Dikarya</taxon>
        <taxon>Ascomycota</taxon>
        <taxon>Pezizomycotina</taxon>
        <taxon>Eurotiomycetes</taxon>
        <taxon>Eurotiomycetidae</taxon>
        <taxon>Eurotiales</taxon>
        <taxon>Aspergillaceae</taxon>
        <taxon>Aspergillus</taxon>
        <taxon>Aspergillus subgen. Circumdati</taxon>
    </lineage>
</organism>
<comment type="caution">
    <text evidence="1">The sequence shown here is derived from an EMBL/GenBank/DDBJ whole genome shotgun (WGS) entry which is preliminary data.</text>
</comment>
<reference evidence="1" key="1">
    <citation type="journal article" date="2019" name="Beilstein J. Org. Chem.">
        <title>Nanangenines: drimane sesquiterpenoids as the dominant metabolite cohort of a novel Australian fungus, Aspergillus nanangensis.</title>
        <authorList>
            <person name="Lacey H.J."/>
            <person name="Gilchrist C.L.M."/>
            <person name="Crombie A."/>
            <person name="Kalaitzis J.A."/>
            <person name="Vuong D."/>
            <person name="Rutledge P.J."/>
            <person name="Turner P."/>
            <person name="Pitt J.I."/>
            <person name="Lacey E."/>
            <person name="Chooi Y.H."/>
            <person name="Piggott A.M."/>
        </authorList>
    </citation>
    <scope>NUCLEOTIDE SEQUENCE</scope>
    <source>
        <strain evidence="1">MST-FP2251</strain>
    </source>
</reference>
<dbReference type="Proteomes" id="UP001194746">
    <property type="component" value="Unassembled WGS sequence"/>
</dbReference>
<proteinExistence type="predicted"/>
<dbReference type="EMBL" id="VCAU01000017">
    <property type="protein sequence ID" value="KAF9891693.1"/>
    <property type="molecule type" value="Genomic_DNA"/>
</dbReference>
<sequence length="448" mass="51477">MLPNSRKRSAGMLLPGGNDDDLGAKWAPPNSIMKVCKLVFVGRQTILAFEDAVITSRANKIALEYFDKGQLPPAPFPLDRLPMLAQAISPENIKSIMDWQHFVTFLETICLNNTNWGKETTSLIKPTNEFVEKSVEWNTWRECFHRSVYRSFLLGPVLCHVYQEPLVPATNQPKVFLDKFAERNEGRPSDLYRAEIDYLLTIPVFNLEAFETHEPVYGPLADFFIQQTQQLAATSMYPAEANPDSTIDRAHASAAYAAMVQCLLSYMLMWWDEKFFTNEVTKEPSHKRTLRLIRAIKFYPEEISMPVHPHDAQYTPIHQRYLHTERNTDRPAWTDNARYLEEVLDYMYGSSGQPNTYADDLRAPFPPLQIFQFIARRYLGLRFMDNAFGYDAGAPSDCFVSHPNTGQIYLGIWPERARSGWLGGPGGPEPMFDVIDGEREYLPYFNYH</sequence>
<keyword evidence="2" id="KW-1185">Reference proteome</keyword>
<evidence type="ECO:0000313" key="1">
    <source>
        <dbReference type="EMBL" id="KAF9891693.1"/>
    </source>
</evidence>
<gene>
    <name evidence="1" type="ORF">FE257_003705</name>
</gene>
<accession>A0AAD4CTW0</accession>
<dbReference type="AlphaFoldDB" id="A0AAD4CTW0"/>
<evidence type="ECO:0000313" key="2">
    <source>
        <dbReference type="Proteomes" id="UP001194746"/>
    </source>
</evidence>
<name>A0AAD4CTW0_ASPNN</name>